<comment type="caution">
    <text evidence="1">The sequence shown here is derived from an EMBL/GenBank/DDBJ whole genome shotgun (WGS) entry which is preliminary data.</text>
</comment>
<gene>
    <name evidence="1" type="ORF">B0F87_10865</name>
</gene>
<name>A0A2S6HAZ9_9GAMM</name>
<protein>
    <submittedName>
        <fullName evidence="1">Uncharacterized protein</fullName>
    </submittedName>
</protein>
<dbReference type="AlphaFoldDB" id="A0A2S6HAZ9"/>
<evidence type="ECO:0000313" key="2">
    <source>
        <dbReference type="Proteomes" id="UP000240010"/>
    </source>
</evidence>
<reference evidence="1 2" key="1">
    <citation type="submission" date="2018-02" db="EMBL/GenBank/DDBJ databases">
        <title>Subsurface microbial communities from deep shales in Ohio and West Virginia, USA.</title>
        <authorList>
            <person name="Wrighton K."/>
        </authorList>
    </citation>
    <scope>NUCLEOTIDE SEQUENCE [LARGE SCALE GENOMIC DNA]</scope>
    <source>
        <strain evidence="1 2">OWC-DMM</strain>
    </source>
</reference>
<proteinExistence type="predicted"/>
<accession>A0A2S6HAZ9</accession>
<organism evidence="1 2">
    <name type="scientific">Methylobacter tundripaludum</name>
    <dbReference type="NCBI Taxonomy" id="173365"/>
    <lineage>
        <taxon>Bacteria</taxon>
        <taxon>Pseudomonadati</taxon>
        <taxon>Pseudomonadota</taxon>
        <taxon>Gammaproteobacteria</taxon>
        <taxon>Methylococcales</taxon>
        <taxon>Methylococcaceae</taxon>
        <taxon>Methylobacter</taxon>
    </lineage>
</organism>
<evidence type="ECO:0000313" key="1">
    <source>
        <dbReference type="EMBL" id="PPK74591.1"/>
    </source>
</evidence>
<dbReference type="EMBL" id="PTIZ01000008">
    <property type="protein sequence ID" value="PPK74591.1"/>
    <property type="molecule type" value="Genomic_DNA"/>
</dbReference>
<sequence>MQFFNAYLIFNLLKFKAKLTKLKLTDTYPHKVDRTPNLPWDARRLSIFPTIQRRFSCQEKQLLKVSEMEDATE</sequence>
<dbReference type="Proteomes" id="UP000240010">
    <property type="component" value="Unassembled WGS sequence"/>
</dbReference>